<feature type="transmembrane region" description="Helical" evidence="6">
    <location>
        <begin position="28"/>
        <end position="51"/>
    </location>
</feature>
<comment type="caution">
    <text evidence="7">The sequence shown here is derived from an EMBL/GenBank/DDBJ whole genome shotgun (WGS) entry which is preliminary data.</text>
</comment>
<evidence type="ECO:0000313" key="8">
    <source>
        <dbReference type="Proteomes" id="UP000019486"/>
    </source>
</evidence>
<dbReference type="PANTHER" id="PTHR47089:SF1">
    <property type="entry name" value="GUANOSINE ABC TRANSPORTER PERMEASE PROTEIN NUPP"/>
    <property type="match status" value="1"/>
</dbReference>
<feature type="transmembrane region" description="Helical" evidence="6">
    <location>
        <begin position="71"/>
        <end position="93"/>
    </location>
</feature>
<evidence type="ECO:0000256" key="3">
    <source>
        <dbReference type="ARBA" id="ARBA00022692"/>
    </source>
</evidence>
<dbReference type="OrthoDB" id="9809785at2"/>
<comment type="subcellular location">
    <subcellularLocation>
        <location evidence="1">Cell membrane</location>
        <topology evidence="1">Multi-pass membrane protein</topology>
    </subcellularLocation>
</comment>
<keyword evidence="5 6" id="KW-0472">Membrane</keyword>
<reference evidence="7 8" key="1">
    <citation type="submission" date="2013-08" db="EMBL/GenBank/DDBJ databases">
        <title>The genome sequence of Skermanella stibiiresistens.</title>
        <authorList>
            <person name="Zhu W."/>
            <person name="Wang G."/>
        </authorList>
    </citation>
    <scope>NUCLEOTIDE SEQUENCE [LARGE SCALE GENOMIC DNA]</scope>
    <source>
        <strain evidence="7 8">SB22</strain>
    </source>
</reference>
<evidence type="ECO:0000256" key="4">
    <source>
        <dbReference type="ARBA" id="ARBA00022989"/>
    </source>
</evidence>
<evidence type="ECO:0000256" key="6">
    <source>
        <dbReference type="SAM" id="Phobius"/>
    </source>
</evidence>
<feature type="transmembrane region" description="Helical" evidence="6">
    <location>
        <begin position="294"/>
        <end position="319"/>
    </location>
</feature>
<dbReference type="GO" id="GO:0022857">
    <property type="term" value="F:transmembrane transporter activity"/>
    <property type="evidence" value="ECO:0007669"/>
    <property type="project" value="InterPro"/>
</dbReference>
<feature type="transmembrane region" description="Helical" evidence="6">
    <location>
        <begin position="130"/>
        <end position="151"/>
    </location>
</feature>
<gene>
    <name evidence="7" type="ORF">N825_08865</name>
</gene>
<feature type="transmembrane region" description="Helical" evidence="6">
    <location>
        <begin position="203"/>
        <end position="227"/>
    </location>
</feature>
<sequence>MMVEPAQSSGAGSLGLVTSAAGRAAVRIGLTAVAPVVLALVLSGAVLSQMGTDPLEYYGYVVQRAFMTPSGFQATVTRMAPLLLLGAGLILAFRAGLWNLGLDGQFMLGATAAAALAPPLAQVWPIPLVLAASMVAAMAAAALWSLLPALLKAYHGVNEIITTLMMSFLGLSVSNALVKLAFLDPTTTVPQTRTLAVADRLPPLSGTTVSSGVLIGLVAIVAVHLVMTRTSFGLRLRVVGANPRAAIHVGLRVPLLTVMVFAASAALVGLAGAVEILGVHGNVRADWNPAFGLAVIPLVFLARLNGLATIVYVLFFSALQIGAESAARRLGVPHYFSLVLVANLLIVLALVEHLSQRWRLDTRS</sequence>
<dbReference type="Proteomes" id="UP000019486">
    <property type="component" value="Unassembled WGS sequence"/>
</dbReference>
<evidence type="ECO:0000256" key="1">
    <source>
        <dbReference type="ARBA" id="ARBA00004651"/>
    </source>
</evidence>
<dbReference type="STRING" id="1385369.N825_08865"/>
<name>W9GYV8_9PROT</name>
<dbReference type="RefSeq" id="WP_037455566.1">
    <property type="nucleotide sequence ID" value="NZ_AVFL01000014.1"/>
</dbReference>
<dbReference type="EMBL" id="AVFL01000014">
    <property type="protein sequence ID" value="EWY39105.1"/>
    <property type="molecule type" value="Genomic_DNA"/>
</dbReference>
<keyword evidence="4 6" id="KW-1133">Transmembrane helix</keyword>
<evidence type="ECO:0000313" key="7">
    <source>
        <dbReference type="EMBL" id="EWY39105.1"/>
    </source>
</evidence>
<accession>W9GYV8</accession>
<feature type="transmembrane region" description="Helical" evidence="6">
    <location>
        <begin position="253"/>
        <end position="274"/>
    </location>
</feature>
<protein>
    <submittedName>
        <fullName evidence="7">ABC transporter permease</fullName>
    </submittedName>
</protein>
<organism evidence="7 8">
    <name type="scientific">Skermanella stibiiresistens SB22</name>
    <dbReference type="NCBI Taxonomy" id="1385369"/>
    <lineage>
        <taxon>Bacteria</taxon>
        <taxon>Pseudomonadati</taxon>
        <taxon>Pseudomonadota</taxon>
        <taxon>Alphaproteobacteria</taxon>
        <taxon>Rhodospirillales</taxon>
        <taxon>Azospirillaceae</taxon>
        <taxon>Skermanella</taxon>
    </lineage>
</organism>
<evidence type="ECO:0000256" key="2">
    <source>
        <dbReference type="ARBA" id="ARBA00022475"/>
    </source>
</evidence>
<dbReference type="GO" id="GO:0005886">
    <property type="term" value="C:plasma membrane"/>
    <property type="evidence" value="ECO:0007669"/>
    <property type="project" value="UniProtKB-SubCell"/>
</dbReference>
<keyword evidence="3 6" id="KW-0812">Transmembrane</keyword>
<dbReference type="InterPro" id="IPR001851">
    <property type="entry name" value="ABC_transp_permease"/>
</dbReference>
<dbReference type="Pfam" id="PF02653">
    <property type="entry name" value="BPD_transp_2"/>
    <property type="match status" value="1"/>
</dbReference>
<feature type="transmembrane region" description="Helical" evidence="6">
    <location>
        <begin position="331"/>
        <end position="351"/>
    </location>
</feature>
<proteinExistence type="predicted"/>
<feature type="transmembrane region" description="Helical" evidence="6">
    <location>
        <begin position="163"/>
        <end position="183"/>
    </location>
</feature>
<dbReference type="AlphaFoldDB" id="W9GYV8"/>
<keyword evidence="8" id="KW-1185">Reference proteome</keyword>
<evidence type="ECO:0000256" key="5">
    <source>
        <dbReference type="ARBA" id="ARBA00023136"/>
    </source>
</evidence>
<dbReference type="PANTHER" id="PTHR47089">
    <property type="entry name" value="ABC TRANSPORTER, PERMEASE PROTEIN"/>
    <property type="match status" value="1"/>
</dbReference>
<dbReference type="CDD" id="cd06580">
    <property type="entry name" value="TM_PBP1_transp_TpRbsC_like"/>
    <property type="match status" value="1"/>
</dbReference>
<keyword evidence="2" id="KW-1003">Cell membrane</keyword>